<dbReference type="PANTHER" id="PTHR14593">
    <property type="entry name" value="WD REPEAT-CONTAINING PROTEIN 11"/>
    <property type="match status" value="1"/>
</dbReference>
<dbReference type="InterPro" id="IPR015943">
    <property type="entry name" value="WD40/YVTN_repeat-like_dom_sf"/>
</dbReference>
<feature type="region of interest" description="Disordered" evidence="2">
    <location>
        <begin position="1"/>
        <end position="31"/>
    </location>
</feature>
<dbReference type="VEuPathDB" id="TriTrypDB:TcCLB.506405.4"/>
<dbReference type="VEuPathDB" id="TriTrypDB:TCDM_02489"/>
<dbReference type="PROSITE" id="PS50082">
    <property type="entry name" value="WD_REPEATS_2"/>
    <property type="match status" value="1"/>
</dbReference>
<dbReference type="SMART" id="SM00320">
    <property type="entry name" value="WD40"/>
    <property type="match status" value="2"/>
</dbReference>
<gene>
    <name evidence="3" type="ORF">C3747_29g203</name>
</gene>
<dbReference type="EMBL" id="PRFC01000029">
    <property type="protein sequence ID" value="PWV15411.1"/>
    <property type="molecule type" value="Genomic_DNA"/>
</dbReference>
<dbReference type="VEuPathDB" id="TriTrypDB:TcBrA4_0125290"/>
<dbReference type="VEuPathDB" id="TriTrypDB:TCDM_02488"/>
<organism evidence="3 4">
    <name type="scientific">Trypanosoma cruzi</name>
    <dbReference type="NCBI Taxonomy" id="5693"/>
    <lineage>
        <taxon>Eukaryota</taxon>
        <taxon>Discoba</taxon>
        <taxon>Euglenozoa</taxon>
        <taxon>Kinetoplastea</taxon>
        <taxon>Metakinetoplastina</taxon>
        <taxon>Trypanosomatida</taxon>
        <taxon>Trypanosomatidae</taxon>
        <taxon>Trypanosoma</taxon>
        <taxon>Schizotrypanum</taxon>
    </lineage>
</organism>
<dbReference type="VEuPathDB" id="TriTrypDB:C4B63_7g362"/>
<reference evidence="3 4" key="1">
    <citation type="journal article" date="2018" name="Microb. Genom.">
        <title>Expanding an expanded genome: long-read sequencing of Trypanosoma cruzi.</title>
        <authorList>
            <person name="Berna L."/>
            <person name="Rodriguez M."/>
            <person name="Chiribao M.L."/>
            <person name="Parodi-Talice A."/>
            <person name="Pita S."/>
            <person name="Rijo G."/>
            <person name="Alvarez-Valin F."/>
            <person name="Robello C."/>
        </authorList>
    </citation>
    <scope>NUCLEOTIDE SEQUENCE [LARGE SCALE GENOMIC DNA]</scope>
    <source>
        <strain evidence="3 4">TCC</strain>
    </source>
</reference>
<keyword evidence="1" id="KW-0853">WD repeat</keyword>
<dbReference type="VEuPathDB" id="TriTrypDB:TcCLB.508257.80"/>
<dbReference type="VEuPathDB" id="TriTrypDB:C4B63_7g363"/>
<dbReference type="VEuPathDB" id="TriTrypDB:C3747_29g203"/>
<dbReference type="PANTHER" id="PTHR14593:SF5">
    <property type="entry name" value="WD REPEAT-CONTAINING PROTEIN 11"/>
    <property type="match status" value="1"/>
</dbReference>
<dbReference type="VEuPathDB" id="TriTrypDB:TcG_01363"/>
<sequence>MEPKQQQQKQLHKHQKGQGRGGVGEKEAGKKDEMNCMHSVLGAKIIPGKDASLNAGAAPIDDGRNWPYQSAEYGCQDLLAYSSYCHGSGDVFLVDMNSMQLVQTLHGHNAPVTCVQWKPPPASYLQHGLFLITGDRGGAVAIWDVAEGVVLNSIQVPNSQPIHAFSYLAKQHLLVVTRDGSNFVYDSHLVGKEPFGEFEFPVRTEPTDSFVPLRVCTSKLSSTQASCFVLGDRLRVIGSLETAPGKSGVGLQMKDLVYDSEDGHETVLDATFSEAHEDVLYFATRNSVGAYDWKTGLLLNEQVLWHTKSDVEFRRLFSSSPSSWTEGYQELPFLYSFGTDQRLCAWYNSQKEKVTTVSADVRGARIVSKTVSNVVQSRTTANLFAVIFADGSVARWRYLVERRRWSLEGFFSFALLKPTRLCVVGDNIVCCALENGHMVLLDVMHNVTLRRINIVHSGGTRIILLSPHRWGESVWMVTNKSTQLRNFHQVTLFDCRSGSPLRVLRRPTIPDSTRMKEITLSATGTFLLLTFLDGTFEVWGVEEGDLIYTFEGMGVAGVSWAPQSFLSCLTGVQGSPQLLAIIFTDGGMSLWTVYKDRVVKNRDVTSLFSGGSIPRVNCVPTEEALILTHGMKLPLVVSLGSFGFSLEAFKSVSLNNPAIHVAVSKGEGMCANNTRTEKNNSVVLVAIAFADGAFGVWNASNKERISYSRATLINLTAKQLTWIADKLFVLTTNGDIAVLDKSLTSANSNVSCKFHRRPLQTSAFFLPAHRTYIQTLLETQTMCGSPGTGNLQSASSPSYLVQSIDSQRRPCRGPFGQVITEGITTLAQELDLYKETMVPRHIREPMQRAVAQKRTEEVAFWVARFFGQEEKQRFWLQFCVNKDFCHLGSNAKDEIQPSDGVEVKRKWASPFFYTHCNRFSEAVANPDVIRSNRMCINEHRIAALEATKSQNTEVSACRLIVARELLKLQETQRAIDVLMDANLESDHFSHLANLAVMIAASITARESSSFSLFSNTTKRAAALHLARRDLDAAVEKFILSGDYYEAGLALQSCGKWGEAAALAKVTSMTPNQKKEILYRWCSYYAKRGEIMEVARMLFSMSSPSEALVLLSESVQLIDVAGLLAIVLLEDSFFSSRESLQKVIPSPLRDEDPSGALSLGDVVLNVLADYCSVLNSVGNVVTERMVLEIIASLKRGNRQASTLSA</sequence>
<dbReference type="VEuPathDB" id="TriTrypDB:TCSYLVIO_003733"/>
<proteinExistence type="predicted"/>
<evidence type="ECO:0000313" key="4">
    <source>
        <dbReference type="Proteomes" id="UP000246078"/>
    </source>
</evidence>
<name>A0A2V2X3U5_TRYCR</name>
<dbReference type="VEuPathDB" id="TriTrypDB:ECC02_002611"/>
<dbReference type="VEuPathDB" id="TriTrypDB:BCY84_20545"/>
<dbReference type="Proteomes" id="UP000246078">
    <property type="component" value="Unassembled WGS sequence"/>
</dbReference>
<evidence type="ECO:0000256" key="2">
    <source>
        <dbReference type="SAM" id="MobiDB-lite"/>
    </source>
</evidence>
<comment type="caution">
    <text evidence="3">The sequence shown here is derived from an EMBL/GenBank/DDBJ whole genome shotgun (WGS) entry which is preliminary data.</text>
</comment>
<dbReference type="SUPFAM" id="SSF50978">
    <property type="entry name" value="WD40 repeat-like"/>
    <property type="match status" value="2"/>
</dbReference>
<protein>
    <submittedName>
        <fullName evidence="3">Uncharacterized protein</fullName>
    </submittedName>
</protein>
<dbReference type="VEuPathDB" id="TriTrypDB:Tc_MARK_2494"/>
<feature type="repeat" description="WD" evidence="1">
    <location>
        <begin position="105"/>
        <end position="153"/>
    </location>
</feature>
<evidence type="ECO:0000256" key="1">
    <source>
        <dbReference type="PROSITE-ProRule" id="PRU00221"/>
    </source>
</evidence>
<evidence type="ECO:0000313" key="3">
    <source>
        <dbReference type="EMBL" id="PWV15411.1"/>
    </source>
</evidence>
<dbReference type="Gene3D" id="2.130.10.10">
    <property type="entry name" value="YVTN repeat-like/Quinoprotein amine dehydrogenase"/>
    <property type="match status" value="2"/>
</dbReference>
<dbReference type="InterPro" id="IPR036322">
    <property type="entry name" value="WD40_repeat_dom_sf"/>
</dbReference>
<accession>A0A2V2X3U5</accession>
<dbReference type="VEuPathDB" id="TriTrypDB:TcCL_NonESM03207"/>
<dbReference type="GO" id="GO:0005737">
    <property type="term" value="C:cytoplasm"/>
    <property type="evidence" value="ECO:0007669"/>
    <property type="project" value="TreeGrafter"/>
</dbReference>
<dbReference type="VEuPathDB" id="TriTrypDB:TCDM_02487"/>
<dbReference type="InterPro" id="IPR001680">
    <property type="entry name" value="WD40_rpt"/>
</dbReference>
<dbReference type="InterPro" id="IPR039694">
    <property type="entry name" value="WDR11"/>
</dbReference>
<dbReference type="AlphaFoldDB" id="A0A2V2X3U5"/>